<dbReference type="Gene3D" id="3.40.50.1110">
    <property type="entry name" value="SGNH hydrolase"/>
    <property type="match status" value="1"/>
</dbReference>
<dbReference type="HOGENOM" id="CLU_051989_5_2_0"/>
<dbReference type="SUPFAM" id="SSF52266">
    <property type="entry name" value="SGNH hydrolase"/>
    <property type="match status" value="1"/>
</dbReference>
<dbReference type="InterPro" id="IPR001357">
    <property type="entry name" value="BRCT_dom"/>
</dbReference>
<dbReference type="CDD" id="cd01834">
    <property type="entry name" value="SGNH_hydrolase_like_2"/>
    <property type="match status" value="1"/>
</dbReference>
<dbReference type="GO" id="GO:0004622">
    <property type="term" value="F:phosphatidylcholine lysophospholipase activity"/>
    <property type="evidence" value="ECO:0007669"/>
    <property type="project" value="TreeGrafter"/>
</dbReference>
<dbReference type="InParanoid" id="S0EVE8"/>
<evidence type="ECO:0000313" key="3">
    <source>
        <dbReference type="Proteomes" id="UP000014227"/>
    </source>
</evidence>
<dbReference type="InterPro" id="IPR051532">
    <property type="entry name" value="Ester_Hydrolysis_Enzymes"/>
</dbReference>
<keyword evidence="3" id="KW-1185">Reference proteome</keyword>
<sequence length="252" mass="28484">MNAKVISVRLRLRSVEAGSCGFYVGITGTTTLQRGLRVKIETGQKLLMIGDSITDAGRARPVGERAFGGLGQGYVCFVDALLGAVYPEKQIRVVNMGVSGNTVRDLKARWQSDVLELKPDWLSIMIGINDVWRQFDAPLNPTLHVYPDEYEKTLEDLVVQTKPLLRGLVLMTPFYIEPNREDAMRAMMDRYGAIVRSIAERHCTYFVDTQAAFDEVMRYAYPASIAWDRVHPNPLGHMVLARAFLRVLDFQW</sequence>
<name>S0EVE8_CHTCT</name>
<dbReference type="Proteomes" id="UP000014227">
    <property type="component" value="Chromosome I"/>
</dbReference>
<dbReference type="InterPro" id="IPR013830">
    <property type="entry name" value="SGNH_hydro"/>
</dbReference>
<dbReference type="PANTHER" id="PTHR30383:SF5">
    <property type="entry name" value="SGNH HYDROLASE-TYPE ESTERASE DOMAIN-CONTAINING PROTEIN"/>
    <property type="match status" value="1"/>
</dbReference>
<dbReference type="InterPro" id="IPR036514">
    <property type="entry name" value="SGNH_hydro_sf"/>
</dbReference>
<accession>S0EVE8</accession>
<dbReference type="AlphaFoldDB" id="S0EVE8"/>
<dbReference type="PROSITE" id="PS50172">
    <property type="entry name" value="BRCT"/>
    <property type="match status" value="1"/>
</dbReference>
<dbReference type="InterPro" id="IPR008265">
    <property type="entry name" value="Lipase_GDSL_AS"/>
</dbReference>
<protein>
    <submittedName>
        <fullName evidence="2">Lysophospholipase L1 and related esterases</fullName>
    </submittedName>
</protein>
<evidence type="ECO:0000313" key="2">
    <source>
        <dbReference type="EMBL" id="CCW34332.1"/>
    </source>
</evidence>
<dbReference type="PANTHER" id="PTHR30383">
    <property type="entry name" value="THIOESTERASE 1/PROTEASE 1/LYSOPHOSPHOLIPASE L1"/>
    <property type="match status" value="1"/>
</dbReference>
<dbReference type="Pfam" id="PF13472">
    <property type="entry name" value="Lipase_GDSL_2"/>
    <property type="match status" value="1"/>
</dbReference>
<evidence type="ECO:0000259" key="1">
    <source>
        <dbReference type="PROSITE" id="PS50172"/>
    </source>
</evidence>
<dbReference type="KEGG" id="ccz:CCALI_00498"/>
<feature type="domain" description="BRCT" evidence="1">
    <location>
        <begin position="160"/>
        <end position="252"/>
    </location>
</feature>
<proteinExistence type="predicted"/>
<dbReference type="STRING" id="454171.CP488_00656"/>
<organism evidence="2 3">
    <name type="scientific">Chthonomonas calidirosea (strain DSM 23976 / ICMP 18418 / T49)</name>
    <dbReference type="NCBI Taxonomy" id="1303518"/>
    <lineage>
        <taxon>Bacteria</taxon>
        <taxon>Bacillati</taxon>
        <taxon>Armatimonadota</taxon>
        <taxon>Chthonomonadia</taxon>
        <taxon>Chthonomonadales</taxon>
        <taxon>Chthonomonadaceae</taxon>
        <taxon>Chthonomonas</taxon>
    </lineage>
</organism>
<dbReference type="PROSITE" id="PS01098">
    <property type="entry name" value="LIPASE_GDSL_SER"/>
    <property type="match status" value="1"/>
</dbReference>
<dbReference type="eggNOG" id="COG2755">
    <property type="taxonomic scope" value="Bacteria"/>
</dbReference>
<dbReference type="PATRIC" id="fig|1303518.3.peg.506"/>
<reference evidence="3" key="1">
    <citation type="submission" date="2013-03" db="EMBL/GenBank/DDBJ databases">
        <title>Genome sequence of Chthonomonas calidirosea, the first sequenced genome from the Armatimonadetes phylum (formally candidate division OP10).</title>
        <authorList>
            <person name="Lee K.C.Y."/>
            <person name="Morgan X.C."/>
            <person name="Dunfield P.F."/>
            <person name="Tamas I."/>
            <person name="Houghton K.M."/>
            <person name="Vyssotski M."/>
            <person name="Ryan J.L.J."/>
            <person name="Lagutin K."/>
            <person name="McDonald I.R."/>
            <person name="Stott M.B."/>
        </authorList>
    </citation>
    <scope>NUCLEOTIDE SEQUENCE [LARGE SCALE GENOMIC DNA]</scope>
    <source>
        <strain evidence="3">DSM 23976 / ICMP 18418 / T49</strain>
    </source>
</reference>
<gene>
    <name evidence="2" type="ORF">CCALI_00498</name>
</gene>
<dbReference type="EMBL" id="HF951689">
    <property type="protein sequence ID" value="CCW34332.1"/>
    <property type="molecule type" value="Genomic_DNA"/>
</dbReference>
<dbReference type="GO" id="GO:0006629">
    <property type="term" value="P:lipid metabolic process"/>
    <property type="evidence" value="ECO:0007669"/>
    <property type="project" value="InterPro"/>
</dbReference>